<accession>A0A382V6L3</accession>
<name>A0A382V6L3_9ZZZZ</name>
<organism evidence="1">
    <name type="scientific">marine metagenome</name>
    <dbReference type="NCBI Taxonomy" id="408172"/>
    <lineage>
        <taxon>unclassified sequences</taxon>
        <taxon>metagenomes</taxon>
        <taxon>ecological metagenomes</taxon>
    </lineage>
</organism>
<feature type="non-terminal residue" evidence="1">
    <location>
        <position position="287"/>
    </location>
</feature>
<reference evidence="1" key="1">
    <citation type="submission" date="2018-05" db="EMBL/GenBank/DDBJ databases">
        <authorList>
            <person name="Lanie J.A."/>
            <person name="Ng W.-L."/>
            <person name="Kazmierczak K.M."/>
            <person name="Andrzejewski T.M."/>
            <person name="Davidsen T.M."/>
            <person name="Wayne K.J."/>
            <person name="Tettelin H."/>
            <person name="Glass J.I."/>
            <person name="Rusch D."/>
            <person name="Podicherti R."/>
            <person name="Tsui H.-C.T."/>
            <person name="Winkler M.E."/>
        </authorList>
    </citation>
    <scope>NUCLEOTIDE SEQUENCE</scope>
</reference>
<evidence type="ECO:0000313" key="1">
    <source>
        <dbReference type="EMBL" id="SVD42080.1"/>
    </source>
</evidence>
<sequence length="287" mass="31346">IDGTNSNIEVRVRSGTSLDTRVYQRKVGRGVFSQFTDLPITADWPASGSRVDAFTYVVLPGLERPRVVDLPPNRLSDQDGIRGGWTAWSSPFDFSSGLVQPDGSGGVRLPLPPLHRYIQFRIDFASTETSGISLDYLEFDFAEPLVTRGVLAEIFPDTTARLGLASAFEYVLKPLIDADDLGFNRIDIAVPSLDARLDSLLVDDLAWTPIDPVFPAGLSEAAGARLLEELRHSTTWLDTLSITESGRFASVTFLDSISGLTKMGIKTRILSAADFPRGSEKDIQLAL</sequence>
<gene>
    <name evidence="1" type="ORF">METZ01_LOCUS394934</name>
</gene>
<feature type="non-terminal residue" evidence="1">
    <location>
        <position position="1"/>
    </location>
</feature>
<dbReference type="EMBL" id="UINC01149541">
    <property type="protein sequence ID" value="SVD42080.1"/>
    <property type="molecule type" value="Genomic_DNA"/>
</dbReference>
<proteinExistence type="predicted"/>
<protein>
    <submittedName>
        <fullName evidence="1">Uncharacterized protein</fullName>
    </submittedName>
</protein>
<dbReference type="AlphaFoldDB" id="A0A382V6L3"/>